<evidence type="ECO:0000259" key="4">
    <source>
        <dbReference type="Pfam" id="PF20769"/>
    </source>
</evidence>
<dbReference type="InterPro" id="IPR025711">
    <property type="entry name" value="PepSY"/>
</dbReference>
<accession>U1YDC2</accession>
<feature type="transmembrane region" description="Helical" evidence="1">
    <location>
        <begin position="12"/>
        <end position="35"/>
    </location>
</feature>
<proteinExistence type="predicted"/>
<keyword evidence="1" id="KW-0472">Membrane</keyword>
<feature type="domain" description="Sporulation protein YpeB N-terminal" evidence="4">
    <location>
        <begin position="40"/>
        <end position="175"/>
    </location>
</feature>
<feature type="domain" description="PepSY" evidence="2">
    <location>
        <begin position="391"/>
        <end position="451"/>
    </location>
</feature>
<dbReference type="GO" id="GO:0009847">
    <property type="term" value="P:spore germination"/>
    <property type="evidence" value="ECO:0007669"/>
    <property type="project" value="InterPro"/>
</dbReference>
<dbReference type="InterPro" id="IPR048402">
    <property type="entry name" value="YpeB_N"/>
</dbReference>
<dbReference type="Pfam" id="PF03413">
    <property type="entry name" value="PepSY"/>
    <property type="match status" value="1"/>
</dbReference>
<organism evidence="5 6">
    <name type="scientific">Aneurinibacillus aneurinilyticus ATCC 12856</name>
    <dbReference type="NCBI Taxonomy" id="649747"/>
    <lineage>
        <taxon>Bacteria</taxon>
        <taxon>Bacillati</taxon>
        <taxon>Bacillota</taxon>
        <taxon>Bacilli</taxon>
        <taxon>Bacillales</taxon>
        <taxon>Paenibacillaceae</taxon>
        <taxon>Aneurinibacillus group</taxon>
        <taxon>Aneurinibacillus</taxon>
    </lineage>
</organism>
<evidence type="ECO:0000259" key="3">
    <source>
        <dbReference type="Pfam" id="PF14620"/>
    </source>
</evidence>
<sequence length="459" mass="51962">MEDKRKGDADMYWKVAGVLAPILAVGVIGAGMWGYQENQEKNSVLIKAENQYQRAFHNLNYHMDKLQDELGKTIAVNSRQQLTPSLTNVWRLAYSAQNDVGQLPLTLMPFNETEKFLANVADFSYQTAVRDLDKQPLTDKEYKTLQTLYRHSKDMQGQLQTVQTAILDKQLRWMDVETALATEEKKQDNVIIDGLKVVDNSVGRYKDVDFGSGIGSLNTSRKLKIQSIKGTPISAEEAKRKALAFAKLKPEQIKEAKVVDNGNGRDYQSFSVHIVRKDNSAPINVDVAKKGGQVVWMLDERKIDGRKLGIEEAKRHADAYLNERGYRSMEAVSYSEYENLAVFTYAYRQGNVRVYPDTITVKVALDKGNISGFQSESYVLNHKARVLPKPKITEAQARKKVNAGLKVEEARLAVIEDERGQEVFSYEFYGGFDKDRYRIYINALTGEEVKAEKIKAHAL</sequence>
<feature type="domain" description="Sporulation protein YpeB PepSY1 and PepSY2" evidence="3">
    <location>
        <begin position="194"/>
        <end position="388"/>
    </location>
</feature>
<keyword evidence="1" id="KW-0812">Transmembrane</keyword>
<dbReference type="STRING" id="649747.HMPREF0083_01858"/>
<keyword evidence="6" id="KW-1185">Reference proteome</keyword>
<evidence type="ECO:0000313" key="6">
    <source>
        <dbReference type="Proteomes" id="UP000016511"/>
    </source>
</evidence>
<dbReference type="Pfam" id="PF14620">
    <property type="entry name" value="YPEB_PepSY1-2"/>
    <property type="match status" value="1"/>
</dbReference>
<dbReference type="EMBL" id="AWSJ01000120">
    <property type="protein sequence ID" value="ERI10097.1"/>
    <property type="molecule type" value="Genomic_DNA"/>
</dbReference>
<evidence type="ECO:0000313" key="5">
    <source>
        <dbReference type="EMBL" id="ERI10097.1"/>
    </source>
</evidence>
<dbReference type="NCBIfam" id="TIGR02889">
    <property type="entry name" value="spore_YpeB"/>
    <property type="match status" value="1"/>
</dbReference>
<dbReference type="PATRIC" id="fig|649747.3.peg.1682"/>
<name>U1YDC2_ANEAE</name>
<dbReference type="Pfam" id="PF20769">
    <property type="entry name" value="YPEB_N"/>
    <property type="match status" value="1"/>
</dbReference>
<evidence type="ECO:0000256" key="1">
    <source>
        <dbReference type="SAM" id="Phobius"/>
    </source>
</evidence>
<dbReference type="InterPro" id="IPR014239">
    <property type="entry name" value="YpeB_PepSY1-2"/>
</dbReference>
<keyword evidence="1" id="KW-1133">Transmembrane helix</keyword>
<comment type="caution">
    <text evidence="5">The sequence shown here is derived from an EMBL/GenBank/DDBJ whole genome shotgun (WGS) entry which is preliminary data.</text>
</comment>
<dbReference type="HOGENOM" id="CLU_045803_0_0_9"/>
<protein>
    <submittedName>
        <fullName evidence="5">Germination protein YpeB</fullName>
    </submittedName>
</protein>
<evidence type="ECO:0000259" key="2">
    <source>
        <dbReference type="Pfam" id="PF03413"/>
    </source>
</evidence>
<reference evidence="5 6" key="1">
    <citation type="submission" date="2013-08" db="EMBL/GenBank/DDBJ databases">
        <authorList>
            <person name="Weinstock G."/>
            <person name="Sodergren E."/>
            <person name="Wylie T."/>
            <person name="Fulton L."/>
            <person name="Fulton R."/>
            <person name="Fronick C."/>
            <person name="O'Laughlin M."/>
            <person name="Godfrey J."/>
            <person name="Miner T."/>
            <person name="Herter B."/>
            <person name="Appelbaum E."/>
            <person name="Cordes M."/>
            <person name="Lek S."/>
            <person name="Wollam A."/>
            <person name="Pepin K.H."/>
            <person name="Palsikar V.B."/>
            <person name="Mitreva M."/>
            <person name="Wilson R.K."/>
        </authorList>
    </citation>
    <scope>NUCLEOTIDE SEQUENCE [LARGE SCALE GENOMIC DNA]</scope>
    <source>
        <strain evidence="5 6">ATCC 12856</strain>
    </source>
</reference>
<dbReference type="Proteomes" id="UP000016511">
    <property type="component" value="Unassembled WGS sequence"/>
</dbReference>
<dbReference type="eggNOG" id="COG2959">
    <property type="taxonomic scope" value="Bacteria"/>
</dbReference>
<dbReference type="AlphaFoldDB" id="U1YDC2"/>
<gene>
    <name evidence="5" type="ORF">HMPREF0083_01858</name>
</gene>